<evidence type="ECO:0000313" key="7">
    <source>
        <dbReference type="Proteomes" id="UP000703661"/>
    </source>
</evidence>
<organism evidence="6 7">
    <name type="scientific">Entomortierella chlamydospora</name>
    <dbReference type="NCBI Taxonomy" id="101097"/>
    <lineage>
        <taxon>Eukaryota</taxon>
        <taxon>Fungi</taxon>
        <taxon>Fungi incertae sedis</taxon>
        <taxon>Mucoromycota</taxon>
        <taxon>Mortierellomycotina</taxon>
        <taxon>Mortierellomycetes</taxon>
        <taxon>Mortierellales</taxon>
        <taxon>Mortierellaceae</taxon>
        <taxon>Entomortierella</taxon>
    </lineage>
</organism>
<evidence type="ECO:0000256" key="2">
    <source>
        <dbReference type="ARBA" id="ARBA00022840"/>
    </source>
</evidence>
<name>A0A9P6MUK2_9FUNG</name>
<dbReference type="Proteomes" id="UP000703661">
    <property type="component" value="Unassembled WGS sequence"/>
</dbReference>
<dbReference type="GO" id="GO:0045719">
    <property type="term" value="P:negative regulation of glycogen biosynthetic process"/>
    <property type="evidence" value="ECO:0007669"/>
    <property type="project" value="TreeGrafter"/>
</dbReference>
<dbReference type="Gene3D" id="3.30.200.20">
    <property type="entry name" value="Phosphorylase Kinase, domain 1"/>
    <property type="match status" value="1"/>
</dbReference>
<proteinExistence type="predicted"/>
<protein>
    <recommendedName>
        <fullName evidence="5">Protein kinase domain-containing protein</fullName>
    </recommendedName>
</protein>
<dbReference type="GO" id="GO:0005524">
    <property type="term" value="F:ATP binding"/>
    <property type="evidence" value="ECO:0007669"/>
    <property type="project" value="UniProtKB-UniRule"/>
</dbReference>
<dbReference type="Gene3D" id="1.10.510.10">
    <property type="entry name" value="Transferase(Phosphotransferase) domain 1"/>
    <property type="match status" value="1"/>
</dbReference>
<dbReference type="PROSITE" id="PS50011">
    <property type="entry name" value="PROTEIN_KINASE_DOM"/>
    <property type="match status" value="1"/>
</dbReference>
<reference evidence="6" key="1">
    <citation type="journal article" date="2020" name="Fungal Divers.">
        <title>Resolving the Mortierellaceae phylogeny through synthesis of multi-gene phylogenetics and phylogenomics.</title>
        <authorList>
            <person name="Vandepol N."/>
            <person name="Liber J."/>
            <person name="Desiro A."/>
            <person name="Na H."/>
            <person name="Kennedy M."/>
            <person name="Barry K."/>
            <person name="Grigoriev I.V."/>
            <person name="Miller A.N."/>
            <person name="O'Donnell K."/>
            <person name="Stajich J.E."/>
            <person name="Bonito G."/>
        </authorList>
    </citation>
    <scope>NUCLEOTIDE SEQUENCE</scope>
    <source>
        <strain evidence="6">NRRL 2769</strain>
    </source>
</reference>
<dbReference type="GO" id="GO:0035556">
    <property type="term" value="P:intracellular signal transduction"/>
    <property type="evidence" value="ECO:0007669"/>
    <property type="project" value="TreeGrafter"/>
</dbReference>
<evidence type="ECO:0000313" key="6">
    <source>
        <dbReference type="EMBL" id="KAG0013301.1"/>
    </source>
</evidence>
<dbReference type="InterPro" id="IPR011009">
    <property type="entry name" value="Kinase-like_dom_sf"/>
</dbReference>
<dbReference type="GO" id="GO:0005829">
    <property type="term" value="C:cytosol"/>
    <property type="evidence" value="ECO:0007669"/>
    <property type="project" value="TreeGrafter"/>
</dbReference>
<keyword evidence="2 3" id="KW-0067">ATP-binding</keyword>
<dbReference type="PANTHER" id="PTHR24346:SF51">
    <property type="entry name" value="PAS DOMAIN-CONTAINING SERINE_THREONINE-PROTEIN KINASE"/>
    <property type="match status" value="1"/>
</dbReference>
<dbReference type="PANTHER" id="PTHR24346">
    <property type="entry name" value="MAP/MICROTUBULE AFFINITY-REGULATING KINASE"/>
    <property type="match status" value="1"/>
</dbReference>
<dbReference type="SUPFAM" id="SSF56112">
    <property type="entry name" value="Protein kinase-like (PK-like)"/>
    <property type="match status" value="1"/>
</dbReference>
<feature type="region of interest" description="Disordered" evidence="4">
    <location>
        <begin position="378"/>
        <end position="399"/>
    </location>
</feature>
<feature type="binding site" evidence="3">
    <location>
        <position position="300"/>
    </location>
    <ligand>
        <name>ATP</name>
        <dbReference type="ChEBI" id="CHEBI:30616"/>
    </ligand>
</feature>
<keyword evidence="7" id="KW-1185">Reference proteome</keyword>
<evidence type="ECO:0000256" key="4">
    <source>
        <dbReference type="SAM" id="MobiDB-lite"/>
    </source>
</evidence>
<keyword evidence="1 3" id="KW-0547">Nucleotide-binding</keyword>
<feature type="domain" description="Protein kinase" evidence="5">
    <location>
        <begin position="271"/>
        <end position="597"/>
    </location>
</feature>
<gene>
    <name evidence="6" type="ORF">BGZ80_011166</name>
</gene>
<dbReference type="GO" id="GO:0005634">
    <property type="term" value="C:nucleus"/>
    <property type="evidence" value="ECO:0007669"/>
    <property type="project" value="TreeGrafter"/>
</dbReference>
<dbReference type="GO" id="GO:0004674">
    <property type="term" value="F:protein serine/threonine kinase activity"/>
    <property type="evidence" value="ECO:0007669"/>
    <property type="project" value="TreeGrafter"/>
</dbReference>
<evidence type="ECO:0000259" key="5">
    <source>
        <dbReference type="PROSITE" id="PS50011"/>
    </source>
</evidence>
<dbReference type="InterPro" id="IPR000719">
    <property type="entry name" value="Prot_kinase_dom"/>
</dbReference>
<dbReference type="InterPro" id="IPR017441">
    <property type="entry name" value="Protein_kinase_ATP_BS"/>
</dbReference>
<accession>A0A9P6MUK2</accession>
<dbReference type="EMBL" id="JAAAID010000866">
    <property type="protein sequence ID" value="KAG0013301.1"/>
    <property type="molecule type" value="Genomic_DNA"/>
</dbReference>
<evidence type="ECO:0000256" key="3">
    <source>
        <dbReference type="PROSITE-ProRule" id="PRU10141"/>
    </source>
</evidence>
<dbReference type="PROSITE" id="PS00107">
    <property type="entry name" value="PROTEIN_KINASE_ATP"/>
    <property type="match status" value="1"/>
</dbReference>
<feature type="compositionally biased region" description="Polar residues" evidence="4">
    <location>
        <begin position="384"/>
        <end position="399"/>
    </location>
</feature>
<evidence type="ECO:0000256" key="1">
    <source>
        <dbReference type="ARBA" id="ARBA00022741"/>
    </source>
</evidence>
<dbReference type="SMART" id="SM00220">
    <property type="entry name" value="S_TKc"/>
    <property type="match status" value="1"/>
</dbReference>
<feature type="region of interest" description="Disordered" evidence="4">
    <location>
        <begin position="98"/>
        <end position="122"/>
    </location>
</feature>
<sequence length="602" mass="66849">MAAQIQQHRNIIVIPRDIYQKCTEDMPIPRTRLLRGRDAATRKRLLNAPDCNVSRQGYAQHGATIPAPTSSRPTTNDLLAAPSHASVSFPSSPSLTSSLSSFSSSSSSSSSSSTSPSFDTSPVVGSCKYGQGNNAVTIGGHITTIHLRGLSIASPKKRKLSGVHAPQNKNDEIFMTNKKLKVEKNQVRSPSPQKPAREVIVISSDDEADEEAPTSKYTAATAASATEGHHKYDLDPALRRVVDTIFPAFESHNKATLERAFATSRILRENYIVTRYLGSGASGFVLAAKREFDGREVAIKVIPHTGDHVEQKVQRELGILLRLKEHENVLSFYDHFTSSLYGDIDPDDQSNKDISYIVTEMAGFSLFDFIELHKPVQDEDASTRSKNIQELPRSATSPPSIYGSAIQEDALRSIFTQLALALHSLHSQNIVHGDVKDENALISVDRATNTYRAKLCDFGHSKYLQPGSSPCFSFYGTTILAPPEMDNNVAARQKSKEPNRRTGNQSTTWDLFYGYEADVWALGLTLYTMIHGDLPKELYETGKKLAAYKRKRASHRMFPFTLQENIDSDLKDLLKNMLAVDPTRRLTMSEVINHRWMLRKPL</sequence>
<dbReference type="Pfam" id="PF00069">
    <property type="entry name" value="Pkinase"/>
    <property type="match status" value="1"/>
</dbReference>
<comment type="caution">
    <text evidence="6">The sequence shown here is derived from an EMBL/GenBank/DDBJ whole genome shotgun (WGS) entry which is preliminary data.</text>
</comment>
<dbReference type="AlphaFoldDB" id="A0A9P6MUK2"/>